<accession>A0ABC9W038</accession>
<gene>
    <name evidence="2" type="ORF">GRJ2_000364700</name>
</gene>
<feature type="compositionally biased region" description="Low complexity" evidence="1">
    <location>
        <begin position="55"/>
        <end position="73"/>
    </location>
</feature>
<evidence type="ECO:0000256" key="1">
    <source>
        <dbReference type="SAM" id="MobiDB-lite"/>
    </source>
</evidence>
<feature type="compositionally biased region" description="Low complexity" evidence="1">
    <location>
        <begin position="82"/>
        <end position="96"/>
    </location>
</feature>
<proteinExistence type="predicted"/>
<evidence type="ECO:0000313" key="2">
    <source>
        <dbReference type="EMBL" id="GAB0178994.1"/>
    </source>
</evidence>
<name>A0ABC9W038_GRUJA</name>
<keyword evidence="3" id="KW-1185">Reference proteome</keyword>
<dbReference type="EMBL" id="BAAFJT010000001">
    <property type="protein sequence ID" value="GAB0178994.1"/>
    <property type="molecule type" value="Genomic_DNA"/>
</dbReference>
<sequence>MAGNVCVCVCVCLGGNPLLRFPTTRREEAPGLQIPSDSALKGAAPALGNRRRVRGAAVGKDGAPRSLPSAAAAPLPPPPSSPCCDSRPSRSPLAAAGPPPSLPQGEVPAGAARKPAREERRRRRELPSGGHRPQHGMHTGDVETM</sequence>
<organism evidence="2 3">
    <name type="scientific">Grus japonensis</name>
    <name type="common">Japanese crane</name>
    <name type="synonym">Red-crowned crane</name>
    <dbReference type="NCBI Taxonomy" id="30415"/>
    <lineage>
        <taxon>Eukaryota</taxon>
        <taxon>Metazoa</taxon>
        <taxon>Chordata</taxon>
        <taxon>Craniata</taxon>
        <taxon>Vertebrata</taxon>
        <taxon>Euteleostomi</taxon>
        <taxon>Archelosauria</taxon>
        <taxon>Archosauria</taxon>
        <taxon>Dinosauria</taxon>
        <taxon>Saurischia</taxon>
        <taxon>Theropoda</taxon>
        <taxon>Coelurosauria</taxon>
        <taxon>Aves</taxon>
        <taxon>Neognathae</taxon>
        <taxon>Neoaves</taxon>
        <taxon>Gruiformes</taxon>
        <taxon>Gruidae</taxon>
        <taxon>Grus</taxon>
    </lineage>
</organism>
<dbReference type="AlphaFoldDB" id="A0ABC9W038"/>
<protein>
    <submittedName>
        <fullName evidence="2">Uncharacterized protein</fullName>
    </submittedName>
</protein>
<comment type="caution">
    <text evidence="2">The sequence shown here is derived from an EMBL/GenBank/DDBJ whole genome shotgun (WGS) entry which is preliminary data.</text>
</comment>
<dbReference type="Proteomes" id="UP001623348">
    <property type="component" value="Unassembled WGS sequence"/>
</dbReference>
<reference evidence="2 3" key="1">
    <citation type="submission" date="2024-06" db="EMBL/GenBank/DDBJ databases">
        <title>The draft genome of Grus japonensis, version 3.</title>
        <authorList>
            <person name="Nabeshima K."/>
            <person name="Suzuki S."/>
            <person name="Onuma M."/>
        </authorList>
    </citation>
    <scope>NUCLEOTIDE SEQUENCE [LARGE SCALE GENOMIC DNA]</scope>
    <source>
        <strain evidence="2 3">451A</strain>
    </source>
</reference>
<feature type="region of interest" description="Disordered" evidence="1">
    <location>
        <begin position="29"/>
        <end position="145"/>
    </location>
</feature>
<evidence type="ECO:0000313" key="3">
    <source>
        <dbReference type="Proteomes" id="UP001623348"/>
    </source>
</evidence>